<organism evidence="2 3">
    <name type="scientific">Devosia ginsengisoli</name>
    <dbReference type="NCBI Taxonomy" id="400770"/>
    <lineage>
        <taxon>Bacteria</taxon>
        <taxon>Pseudomonadati</taxon>
        <taxon>Pseudomonadota</taxon>
        <taxon>Alphaproteobacteria</taxon>
        <taxon>Hyphomicrobiales</taxon>
        <taxon>Devosiaceae</taxon>
        <taxon>Devosia</taxon>
    </lineage>
</organism>
<dbReference type="RefSeq" id="WP_146289298.1">
    <property type="nucleotide sequence ID" value="NZ_CP042304.1"/>
</dbReference>
<dbReference type="SMART" id="SM00495">
    <property type="entry name" value="ChtBD3"/>
    <property type="match status" value="2"/>
</dbReference>
<dbReference type="GO" id="GO:0005576">
    <property type="term" value="C:extracellular region"/>
    <property type="evidence" value="ECO:0007669"/>
    <property type="project" value="InterPro"/>
</dbReference>
<feature type="domain" description="Chitin-binding type-3" evidence="1">
    <location>
        <begin position="232"/>
        <end position="277"/>
    </location>
</feature>
<keyword evidence="3" id="KW-1185">Reference proteome</keyword>
<dbReference type="GO" id="GO:0004553">
    <property type="term" value="F:hydrolase activity, hydrolyzing O-glycosyl compounds"/>
    <property type="evidence" value="ECO:0007669"/>
    <property type="project" value="InterPro"/>
</dbReference>
<dbReference type="GO" id="GO:0005975">
    <property type="term" value="P:carbohydrate metabolic process"/>
    <property type="evidence" value="ECO:0007669"/>
    <property type="project" value="InterPro"/>
</dbReference>
<dbReference type="OrthoDB" id="564699at2"/>
<name>A0A5B8LRH0_9HYPH</name>
<dbReference type="EMBL" id="CP042304">
    <property type="protein sequence ID" value="QDZ10511.1"/>
    <property type="molecule type" value="Genomic_DNA"/>
</dbReference>
<accession>A0A5B8LRH0</accession>
<evidence type="ECO:0000313" key="2">
    <source>
        <dbReference type="EMBL" id="QDZ10511.1"/>
    </source>
</evidence>
<gene>
    <name evidence="2" type="ORF">FPZ08_06960</name>
</gene>
<protein>
    <recommendedName>
        <fullName evidence="1">Chitin-binding type-3 domain-containing protein</fullName>
    </recommendedName>
</protein>
<dbReference type="KEGG" id="dea:FPZ08_06960"/>
<dbReference type="Gene3D" id="2.10.10.20">
    <property type="entry name" value="Carbohydrate-binding module superfamily 5/12"/>
    <property type="match status" value="2"/>
</dbReference>
<dbReference type="GO" id="GO:0030246">
    <property type="term" value="F:carbohydrate binding"/>
    <property type="evidence" value="ECO:0007669"/>
    <property type="project" value="InterPro"/>
</dbReference>
<dbReference type="Proteomes" id="UP000315364">
    <property type="component" value="Chromosome"/>
</dbReference>
<feature type="domain" description="Chitin-binding type-3" evidence="1">
    <location>
        <begin position="301"/>
        <end position="348"/>
    </location>
</feature>
<dbReference type="AlphaFoldDB" id="A0A5B8LRH0"/>
<reference evidence="2 3" key="1">
    <citation type="submission" date="2019-07" db="EMBL/GenBank/DDBJ databases">
        <title>Full genome sequence of Devosia sp. Gsoil 520.</title>
        <authorList>
            <person name="Im W.-T."/>
        </authorList>
    </citation>
    <scope>NUCLEOTIDE SEQUENCE [LARGE SCALE GENOMIC DNA]</scope>
    <source>
        <strain evidence="2 3">Gsoil 520</strain>
    </source>
</reference>
<sequence length="866" mass="90080">MTEPVSAGTVTVANGGTTVTGTDTFWVGKVRKGDLFTVPAQGVFARITADAMSNTSLSINAWPGTEVTDGAYEILVMPDEVGNAQRVRELLAQMSVVEANGRGLFFRFSDQTADADPGAGYLRTNHIDIASSTGGYFDNLDANGATVAAILDSWDDEGTAAARGQVWLRSVADPAAFHALKITDTVVDGTGYRKLTWDYVGGSGSFAADEAMMVMFSPQGADGTNAILGVWQGAWVTATAYDVDDLVEQDGSTYICLEAHTSDAFSTDLAADKWDLAVEKGDQGNASTVPGPTGPKGINWQGDYSAMTDYVEDDGVLYNGSSWRALQATTGNAPPTLPTTSNTYWLLVARAGTDGAGTVTSIVAGDGIAVDNTDPTAPIISVTVVGGGASATLVEAAALTPSVAPEFVRTEGYAEAGDGGGALYKKVDTEPAHAGKFSVTLDDGVTVVWYEIASNPMTPAMVGGNANDAAEIAFRAGLPLRTGVQEEAKLFFNPTTEAAANTDTARYDALKLAIDWQRSCMPGDDSKIWIEIADGYHYIEGAGFVLRGGHTLYLRSSGTFTAKINGVSSWAHQGSNVFNPVVQLDTPLPAGILGGDPVGFRNVIGNGDAEALTGGGFITSIITGDAGARTALRAMIRIPRTTSPTVSTTTTYSAGISSELLIPNGGLVMTGGWNGSSQEGFFDLWWGARMHCDQIGLSYNGGATTDKELIMVRYGAHLYTNQTLLIGADPSSGKVLRLFGEGAGARLDGSIVGGGQYADRLVSVEGLAEFTGSRTSLGHAAGIGLILGPGCRTYFNQNHIASCDMGVRVTGMGYANIQSTRVSECVTGLVASEGQIFVDANTILDTNTTPSTTATNGTIIGTPSVV</sequence>
<evidence type="ECO:0000259" key="1">
    <source>
        <dbReference type="SMART" id="SM00495"/>
    </source>
</evidence>
<proteinExistence type="predicted"/>
<dbReference type="InterPro" id="IPR003610">
    <property type="entry name" value="CBM5/12"/>
</dbReference>
<evidence type="ECO:0000313" key="3">
    <source>
        <dbReference type="Proteomes" id="UP000315364"/>
    </source>
</evidence>